<dbReference type="InterPro" id="IPR029063">
    <property type="entry name" value="SAM-dependent_MTases_sf"/>
</dbReference>
<dbReference type="STRING" id="323097.Nham_2762"/>
<evidence type="ECO:0000313" key="3">
    <source>
        <dbReference type="Proteomes" id="UP000001953"/>
    </source>
</evidence>
<evidence type="ECO:0000313" key="2">
    <source>
        <dbReference type="EMBL" id="ABE63540.1"/>
    </source>
</evidence>
<dbReference type="KEGG" id="nha:Nham_2762"/>
<dbReference type="eggNOG" id="COG4122">
    <property type="taxonomic scope" value="Bacteria"/>
</dbReference>
<dbReference type="GO" id="GO:0032259">
    <property type="term" value="P:methylation"/>
    <property type="evidence" value="ECO:0007669"/>
    <property type="project" value="InterPro"/>
</dbReference>
<gene>
    <name evidence="2" type="ordered locus">Nham_2762</name>
</gene>
<dbReference type="SUPFAM" id="SSF53335">
    <property type="entry name" value="S-adenosyl-L-methionine-dependent methyltransferases"/>
    <property type="match status" value="1"/>
</dbReference>
<dbReference type="HOGENOM" id="CLU_749711_0_0_5"/>
<sequence>MIQTSLRELFSNIRKSSDKWELYLDVYEGLFAPFRGRPISILEIGIQNGGFTEVLAAYFPNAVKIVGCDIDEKCGSLVASDPRISVVIGDAIDAGTAGRIKEISDSFDIVIDDGSHRSKDIIAAFCRYFPLLREDGVFIAEDLHCSYWHEYEGGLAHQFSSISFFKLLSDVVNYEHWGLSYPRTRLLSDMFQHHSCEISDDVLETIFSVTFCNSMSIVRKKAASAVLLGERVIGGTEFAVADNAPHNHSHAARNDQRGNPFSDLDLITNKHVFGLFVALLNANSKLSVDHARLAEQLQAVSFGIAESQQNQQSWIVEPLASLSSNLETAQGNNHKEIVERLALLTSDVETIKQKNTFFDWLRVKIGSGS</sequence>
<reference evidence="2 3" key="1">
    <citation type="submission" date="2006-03" db="EMBL/GenBank/DDBJ databases">
        <title>Complete sequence of chromosome of Nitrobacter hamburgensis X14.</title>
        <authorList>
            <consortium name="US DOE Joint Genome Institute"/>
            <person name="Copeland A."/>
            <person name="Lucas S."/>
            <person name="Lapidus A."/>
            <person name="Barry K."/>
            <person name="Detter J.C."/>
            <person name="Glavina del Rio T."/>
            <person name="Hammon N."/>
            <person name="Israni S."/>
            <person name="Dalin E."/>
            <person name="Tice H."/>
            <person name="Pitluck S."/>
            <person name="Chain P."/>
            <person name="Malfatti S."/>
            <person name="Shin M."/>
            <person name="Vergez L."/>
            <person name="Schmutz J."/>
            <person name="Larimer F."/>
            <person name="Land M."/>
            <person name="Hauser L."/>
            <person name="Kyrpides N."/>
            <person name="Ivanova N."/>
            <person name="Ward B."/>
            <person name="Arp D."/>
            <person name="Klotz M."/>
            <person name="Stein L."/>
            <person name="O'Mullan G."/>
            <person name="Starkenburg S."/>
            <person name="Sayavedra L."/>
            <person name="Poret-Peterson A.T."/>
            <person name="Gentry M.E."/>
            <person name="Bruce D."/>
            <person name="Richardson P."/>
        </authorList>
    </citation>
    <scope>NUCLEOTIDE SEQUENCE [LARGE SCALE GENOMIC DNA]</scope>
    <source>
        <strain evidence="3">DSM 10229 / NCIMB 13809 / X14</strain>
    </source>
</reference>
<keyword evidence="3" id="KW-1185">Reference proteome</keyword>
<accession>Q1QJQ7</accession>
<evidence type="ECO:0000259" key="1">
    <source>
        <dbReference type="Pfam" id="PF01728"/>
    </source>
</evidence>
<dbReference type="Proteomes" id="UP000001953">
    <property type="component" value="Chromosome"/>
</dbReference>
<organism evidence="2 3">
    <name type="scientific">Nitrobacter hamburgensis (strain DSM 10229 / NCIMB 13809 / X14)</name>
    <dbReference type="NCBI Taxonomy" id="323097"/>
    <lineage>
        <taxon>Bacteria</taxon>
        <taxon>Pseudomonadati</taxon>
        <taxon>Pseudomonadota</taxon>
        <taxon>Alphaproteobacteria</taxon>
        <taxon>Hyphomicrobiales</taxon>
        <taxon>Nitrobacteraceae</taxon>
        <taxon>Nitrobacter</taxon>
    </lineage>
</organism>
<dbReference type="Gene3D" id="3.40.50.150">
    <property type="entry name" value="Vaccinia Virus protein VP39"/>
    <property type="match status" value="1"/>
</dbReference>
<dbReference type="RefSeq" id="WP_011511206.1">
    <property type="nucleotide sequence ID" value="NC_007964.1"/>
</dbReference>
<dbReference type="Pfam" id="PF01728">
    <property type="entry name" value="FtsJ"/>
    <property type="match status" value="1"/>
</dbReference>
<proteinExistence type="predicted"/>
<dbReference type="InterPro" id="IPR002877">
    <property type="entry name" value="RNA_MeTrfase_FtsJ_dom"/>
</dbReference>
<protein>
    <recommendedName>
        <fullName evidence="1">Ribosomal RNA methyltransferase FtsJ domain-containing protein</fullName>
    </recommendedName>
</protein>
<dbReference type="AlphaFoldDB" id="Q1QJQ7"/>
<dbReference type="OrthoDB" id="9816424at2"/>
<name>Q1QJQ7_NITHX</name>
<feature type="domain" description="Ribosomal RNA methyltransferase FtsJ" evidence="1">
    <location>
        <begin position="40"/>
        <end position="118"/>
    </location>
</feature>
<dbReference type="GO" id="GO:0008168">
    <property type="term" value="F:methyltransferase activity"/>
    <property type="evidence" value="ECO:0007669"/>
    <property type="project" value="InterPro"/>
</dbReference>
<dbReference type="EMBL" id="CP000319">
    <property type="protein sequence ID" value="ABE63540.1"/>
    <property type="molecule type" value="Genomic_DNA"/>
</dbReference>